<keyword evidence="1 6" id="KW-0645">Protease</keyword>
<protein>
    <submittedName>
        <fullName evidence="6">Putative serine protease PepD</fullName>
    </submittedName>
</protein>
<accession>A0A542ZU16</accession>
<evidence type="ECO:0000256" key="4">
    <source>
        <dbReference type="SAM" id="Phobius"/>
    </source>
</evidence>
<dbReference type="EMBL" id="VFOS01000001">
    <property type="protein sequence ID" value="TQL63756.1"/>
    <property type="molecule type" value="Genomic_DNA"/>
</dbReference>
<keyword evidence="4" id="KW-0812">Transmembrane</keyword>
<dbReference type="Gene3D" id="2.40.10.120">
    <property type="match status" value="1"/>
</dbReference>
<proteinExistence type="predicted"/>
<keyword evidence="4" id="KW-1133">Transmembrane helix</keyword>
<keyword evidence="7" id="KW-1185">Reference proteome</keyword>
<dbReference type="InterPro" id="IPR036034">
    <property type="entry name" value="PDZ_sf"/>
</dbReference>
<feature type="compositionally biased region" description="Low complexity" evidence="3">
    <location>
        <begin position="233"/>
        <end position="260"/>
    </location>
</feature>
<dbReference type="PANTHER" id="PTHR43343">
    <property type="entry name" value="PEPTIDASE S12"/>
    <property type="match status" value="1"/>
</dbReference>
<dbReference type="SUPFAM" id="SSF50494">
    <property type="entry name" value="Trypsin-like serine proteases"/>
    <property type="match status" value="1"/>
</dbReference>
<evidence type="ECO:0000256" key="3">
    <source>
        <dbReference type="SAM" id="MobiDB-lite"/>
    </source>
</evidence>
<feature type="transmembrane region" description="Helical" evidence="4">
    <location>
        <begin position="330"/>
        <end position="352"/>
    </location>
</feature>
<feature type="compositionally biased region" description="Low complexity" evidence="3">
    <location>
        <begin position="704"/>
        <end position="739"/>
    </location>
</feature>
<dbReference type="InterPro" id="IPR001940">
    <property type="entry name" value="Peptidase_S1C"/>
</dbReference>
<dbReference type="PROSITE" id="PS50106">
    <property type="entry name" value="PDZ"/>
    <property type="match status" value="1"/>
</dbReference>
<evidence type="ECO:0000256" key="2">
    <source>
        <dbReference type="ARBA" id="ARBA00022801"/>
    </source>
</evidence>
<reference evidence="6 7" key="1">
    <citation type="submission" date="2019-06" db="EMBL/GenBank/DDBJ databases">
        <title>Sequencing the genomes of 1000 actinobacteria strains.</title>
        <authorList>
            <person name="Klenk H.-P."/>
        </authorList>
    </citation>
    <scope>NUCLEOTIDE SEQUENCE [LARGE SCALE GENOMIC DNA]</scope>
    <source>
        <strain evidence="6 7">DSM 4813</strain>
    </source>
</reference>
<dbReference type="SUPFAM" id="SSF50156">
    <property type="entry name" value="PDZ domain-like"/>
    <property type="match status" value="1"/>
</dbReference>
<organism evidence="6 7">
    <name type="scientific">Rarobacter faecitabidus</name>
    <dbReference type="NCBI Taxonomy" id="13243"/>
    <lineage>
        <taxon>Bacteria</taxon>
        <taxon>Bacillati</taxon>
        <taxon>Actinomycetota</taxon>
        <taxon>Actinomycetes</taxon>
        <taxon>Micrococcales</taxon>
        <taxon>Rarobacteraceae</taxon>
        <taxon>Rarobacter</taxon>
    </lineage>
</organism>
<dbReference type="RefSeq" id="WP_246045945.1">
    <property type="nucleotide sequence ID" value="NZ_BAAASV010000002.1"/>
</dbReference>
<dbReference type="Pfam" id="PF13365">
    <property type="entry name" value="Trypsin_2"/>
    <property type="match status" value="1"/>
</dbReference>
<feature type="region of interest" description="Disordered" evidence="3">
    <location>
        <begin position="1"/>
        <end position="325"/>
    </location>
</feature>
<dbReference type="Pfam" id="PF13180">
    <property type="entry name" value="PDZ_2"/>
    <property type="match status" value="1"/>
</dbReference>
<name>A0A542ZU16_RARFA</name>
<feature type="compositionally biased region" description="Low complexity" evidence="3">
    <location>
        <begin position="283"/>
        <end position="296"/>
    </location>
</feature>
<dbReference type="PRINTS" id="PR00834">
    <property type="entry name" value="PROTEASES2C"/>
</dbReference>
<keyword evidence="4" id="KW-0472">Membrane</keyword>
<dbReference type="AlphaFoldDB" id="A0A542ZU16"/>
<feature type="compositionally biased region" description="Low complexity" evidence="3">
    <location>
        <begin position="374"/>
        <end position="390"/>
    </location>
</feature>
<evidence type="ECO:0000256" key="1">
    <source>
        <dbReference type="ARBA" id="ARBA00022670"/>
    </source>
</evidence>
<dbReference type="GO" id="GO:0006508">
    <property type="term" value="P:proteolysis"/>
    <property type="evidence" value="ECO:0007669"/>
    <property type="project" value="UniProtKB-KW"/>
</dbReference>
<gene>
    <name evidence="6" type="ORF">FB461_0229</name>
</gene>
<dbReference type="GO" id="GO:0004252">
    <property type="term" value="F:serine-type endopeptidase activity"/>
    <property type="evidence" value="ECO:0007669"/>
    <property type="project" value="InterPro"/>
</dbReference>
<evidence type="ECO:0000313" key="7">
    <source>
        <dbReference type="Proteomes" id="UP000315389"/>
    </source>
</evidence>
<feature type="domain" description="PDZ" evidence="5">
    <location>
        <begin position="598"/>
        <end position="685"/>
    </location>
</feature>
<evidence type="ECO:0000259" key="5">
    <source>
        <dbReference type="PROSITE" id="PS50106"/>
    </source>
</evidence>
<dbReference type="SMART" id="SM00228">
    <property type="entry name" value="PDZ"/>
    <property type="match status" value="1"/>
</dbReference>
<feature type="compositionally biased region" description="Low complexity" evidence="3">
    <location>
        <begin position="150"/>
        <end position="194"/>
    </location>
</feature>
<feature type="region of interest" description="Disordered" evidence="3">
    <location>
        <begin position="362"/>
        <end position="393"/>
    </location>
</feature>
<dbReference type="Proteomes" id="UP000315389">
    <property type="component" value="Unassembled WGS sequence"/>
</dbReference>
<dbReference type="InterPro" id="IPR001478">
    <property type="entry name" value="PDZ"/>
</dbReference>
<feature type="region of interest" description="Disordered" evidence="3">
    <location>
        <begin position="693"/>
        <end position="739"/>
    </location>
</feature>
<evidence type="ECO:0000313" key="6">
    <source>
        <dbReference type="EMBL" id="TQL63756.1"/>
    </source>
</evidence>
<dbReference type="Gene3D" id="2.30.42.10">
    <property type="match status" value="1"/>
</dbReference>
<comment type="caution">
    <text evidence="6">The sequence shown here is derived from an EMBL/GenBank/DDBJ whole genome shotgun (WGS) entry which is preliminary data.</text>
</comment>
<dbReference type="InterPro" id="IPR051201">
    <property type="entry name" value="Chloro_Bact_Ser_Proteases"/>
</dbReference>
<dbReference type="PANTHER" id="PTHR43343:SF3">
    <property type="entry name" value="PROTEASE DO-LIKE 8, CHLOROPLASTIC"/>
    <property type="match status" value="1"/>
</dbReference>
<sequence>MSNETPDLPAGDNEHAQAAPHGAVGSASNRAATAPAEFASPRTDAEAPIPAPGVAASRFDDSIAPQSGERSSAPAGDALNLGKSAQQEYGSDARAFGSHPSEARTERLAQQAPTQRFERPIDQQHSQFGPPQGPAGQGQAPHPSSPQPAQPAAAPGRSGSPQGATPAALFAAPAGPASQSAPSSQPGISPQPAGRLGQQPGAPLVQQEAGQPGLGQQAPLHAGQSAGYPQRTPVAAHPAGQPAAASASRIDAPAARGAQPFAPPPAPGPHVTASTPHTYGQHPANDPANPALNAAPGQYAGNPQHDGWQQPQPPGPQPAKRKRERARTPWLTLVVVALVAALAASVGTGFIMRGDGTPAAVARTASPTATQLGTSSEDSVDVPVTSSSSENPNWQEVAAAVAPSVVSIQIQTNSGAGEGSGVIVDAEGLVLTNDHVVGDATKVSVTLQDGRIYSASIVGTDSTTDLAVVKLDGAPDDLKSAVFADSDAVKVGDAVMAVGNPLGLSNTATTGIVSALNRPVTTSGNASTQSETVVTNAIQIDAAINPGNSGGPLFNAQGEVIGITSSIATMSDSSSTSGSIGLGFAIPSNVANMIGGQLIENGVAEHAFLGVGLVDGQATADGVTRQGAQVQQVVSGSPAEKADIETGDVIVAIDGQAVSGAQSLTAFVRAEASGTKVTLTIVRDGKTLSTEVTLETRVDDATSQSGQGQDDQQDQQGQQQAPGQQLPQFPQLPGDSDDN</sequence>
<dbReference type="InterPro" id="IPR009003">
    <property type="entry name" value="Peptidase_S1_PA"/>
</dbReference>
<keyword evidence="2" id="KW-0378">Hydrolase</keyword>